<name>A0A0F9ALD8_9ZZZZ</name>
<organism evidence="1">
    <name type="scientific">marine sediment metagenome</name>
    <dbReference type="NCBI Taxonomy" id="412755"/>
    <lineage>
        <taxon>unclassified sequences</taxon>
        <taxon>metagenomes</taxon>
        <taxon>ecological metagenomes</taxon>
    </lineage>
</organism>
<feature type="non-terminal residue" evidence="1">
    <location>
        <position position="1"/>
    </location>
</feature>
<proteinExistence type="predicted"/>
<comment type="caution">
    <text evidence="1">The sequence shown here is derived from an EMBL/GenBank/DDBJ whole genome shotgun (WGS) entry which is preliminary data.</text>
</comment>
<sequence>ATYDGSANATGINLYLNGSVEASSDTDDVNFTSLRNKTSVVELGKTEGANFFDGKIAGGPLGPFFVQADLNTTPDKIKRLYNLGRRALGV</sequence>
<protein>
    <submittedName>
        <fullName evidence="1">Uncharacterized protein</fullName>
    </submittedName>
</protein>
<dbReference type="EMBL" id="LAZR01056984">
    <property type="protein sequence ID" value="KKK73006.1"/>
    <property type="molecule type" value="Genomic_DNA"/>
</dbReference>
<dbReference type="AlphaFoldDB" id="A0A0F9ALD8"/>
<reference evidence="1" key="1">
    <citation type="journal article" date="2015" name="Nature">
        <title>Complex archaea that bridge the gap between prokaryotes and eukaryotes.</title>
        <authorList>
            <person name="Spang A."/>
            <person name="Saw J.H."/>
            <person name="Jorgensen S.L."/>
            <person name="Zaremba-Niedzwiedzka K."/>
            <person name="Martijn J."/>
            <person name="Lind A.E."/>
            <person name="van Eijk R."/>
            <person name="Schleper C."/>
            <person name="Guy L."/>
            <person name="Ettema T.J."/>
        </authorList>
    </citation>
    <scope>NUCLEOTIDE SEQUENCE</scope>
</reference>
<dbReference type="Gene3D" id="2.60.120.200">
    <property type="match status" value="1"/>
</dbReference>
<evidence type="ECO:0000313" key="1">
    <source>
        <dbReference type="EMBL" id="KKK73006.1"/>
    </source>
</evidence>
<accession>A0A0F9ALD8</accession>
<gene>
    <name evidence="1" type="ORF">LCGC14_2898170</name>
</gene>